<feature type="compositionally biased region" description="Basic and acidic residues" evidence="1">
    <location>
        <begin position="1"/>
        <end position="10"/>
    </location>
</feature>
<reference evidence="2" key="1">
    <citation type="submission" date="2022-10" db="EMBL/GenBank/DDBJ databases">
        <title>The complete genomes of actinobacterial strains from the NBC collection.</title>
        <authorList>
            <person name="Joergensen T.S."/>
            <person name="Alvarez Arevalo M."/>
            <person name="Sterndorff E.B."/>
            <person name="Faurdal D."/>
            <person name="Vuksanovic O."/>
            <person name="Mourched A.-S."/>
            <person name="Charusanti P."/>
            <person name="Shaw S."/>
            <person name="Blin K."/>
            <person name="Weber T."/>
        </authorList>
    </citation>
    <scope>NUCLEOTIDE SEQUENCE</scope>
    <source>
        <strain evidence="2">NBC_00008</strain>
    </source>
</reference>
<sequence length="171" mass="17986">MSDSVRRSESAAESAAEDGPYEGLPFVDEHSVLVKASAADVWRALARAYGGGSMPSVTGVYGHLVAAEPRRSAGEPLAAGSTLPGFAVAESVPERLVRFTGRHRYSRYALVFALAERPGGTLLSARTYARFPGLAGRAYGRLVIGSGAHAALLTRQLYAVRRRAEVSAPAG</sequence>
<gene>
    <name evidence="2" type="ORF">OG398_05530</name>
</gene>
<evidence type="ECO:0008006" key="3">
    <source>
        <dbReference type="Google" id="ProtNLM"/>
    </source>
</evidence>
<dbReference type="AlphaFoldDB" id="A0AAU2VL94"/>
<evidence type="ECO:0000256" key="1">
    <source>
        <dbReference type="SAM" id="MobiDB-lite"/>
    </source>
</evidence>
<dbReference type="SUPFAM" id="SSF55961">
    <property type="entry name" value="Bet v1-like"/>
    <property type="match status" value="1"/>
</dbReference>
<dbReference type="EMBL" id="CP108313">
    <property type="protein sequence ID" value="WTW67771.1"/>
    <property type="molecule type" value="Genomic_DNA"/>
</dbReference>
<evidence type="ECO:0000313" key="2">
    <source>
        <dbReference type="EMBL" id="WTW67771.1"/>
    </source>
</evidence>
<proteinExistence type="predicted"/>
<accession>A0AAU2VL94</accession>
<protein>
    <recommendedName>
        <fullName evidence="3">DUF2867 domain-containing protein</fullName>
    </recommendedName>
</protein>
<feature type="region of interest" description="Disordered" evidence="1">
    <location>
        <begin position="1"/>
        <end position="20"/>
    </location>
</feature>
<organism evidence="2">
    <name type="scientific">Streptomyces sp. NBC_00008</name>
    <dbReference type="NCBI Taxonomy" id="2903610"/>
    <lineage>
        <taxon>Bacteria</taxon>
        <taxon>Bacillati</taxon>
        <taxon>Actinomycetota</taxon>
        <taxon>Actinomycetes</taxon>
        <taxon>Kitasatosporales</taxon>
        <taxon>Streptomycetaceae</taxon>
        <taxon>Streptomyces</taxon>
    </lineage>
</organism>
<name>A0AAU2VL94_9ACTN</name>